<evidence type="ECO:0000313" key="8">
    <source>
        <dbReference type="Proteomes" id="UP000070544"/>
    </source>
</evidence>
<evidence type="ECO:0000259" key="6">
    <source>
        <dbReference type="Pfam" id="PF13193"/>
    </source>
</evidence>
<evidence type="ECO:0000256" key="3">
    <source>
        <dbReference type="ARBA" id="ARBA00022741"/>
    </source>
</evidence>
<dbReference type="InterPro" id="IPR042099">
    <property type="entry name" value="ANL_N_sf"/>
</dbReference>
<gene>
    <name evidence="7" type="ORF">M427DRAFT_53884</name>
</gene>
<dbReference type="InterPro" id="IPR020845">
    <property type="entry name" value="AMP-binding_CS"/>
</dbReference>
<dbReference type="InterPro" id="IPR045851">
    <property type="entry name" value="AMP-bd_C_sf"/>
</dbReference>
<dbReference type="GO" id="GO:0005811">
    <property type="term" value="C:lipid droplet"/>
    <property type="evidence" value="ECO:0007669"/>
    <property type="project" value="TreeGrafter"/>
</dbReference>
<dbReference type="GO" id="GO:0005324">
    <property type="term" value="F:long-chain fatty acid transmembrane transporter activity"/>
    <property type="evidence" value="ECO:0007669"/>
    <property type="project" value="TreeGrafter"/>
</dbReference>
<dbReference type="PANTHER" id="PTHR43107">
    <property type="entry name" value="LONG-CHAIN FATTY ACID TRANSPORT PROTEIN"/>
    <property type="match status" value="1"/>
</dbReference>
<dbReference type="OrthoDB" id="288590at2759"/>
<keyword evidence="8" id="KW-1185">Reference proteome</keyword>
<feature type="domain" description="AMP-dependent synthetase/ligase" evidence="5">
    <location>
        <begin position="43"/>
        <end position="447"/>
    </location>
</feature>
<evidence type="ECO:0000313" key="7">
    <source>
        <dbReference type="EMBL" id="KXS18509.1"/>
    </source>
</evidence>
<dbReference type="GO" id="GO:0005524">
    <property type="term" value="F:ATP binding"/>
    <property type="evidence" value="ECO:0007669"/>
    <property type="project" value="UniProtKB-KW"/>
</dbReference>
<keyword evidence="2" id="KW-0436">Ligase</keyword>
<dbReference type="OMA" id="FHINALM"/>
<evidence type="ECO:0000256" key="4">
    <source>
        <dbReference type="ARBA" id="ARBA00022840"/>
    </source>
</evidence>
<dbReference type="Pfam" id="PF13193">
    <property type="entry name" value="AMP-binding_C"/>
    <property type="match status" value="1"/>
</dbReference>
<evidence type="ECO:0000256" key="1">
    <source>
        <dbReference type="ARBA" id="ARBA00006432"/>
    </source>
</evidence>
<dbReference type="Gene3D" id="3.40.50.12780">
    <property type="entry name" value="N-terminal domain of ligase-like"/>
    <property type="match status" value="1"/>
</dbReference>
<dbReference type="EMBL" id="KQ965742">
    <property type="protein sequence ID" value="KXS18509.1"/>
    <property type="molecule type" value="Genomic_DNA"/>
</dbReference>
<sequence>MYLDSKYSLLEDARIIYRSLRCTNFVQERAAQGKANVVDVFLDRVNAHPNRLAIRSEEYREWTYREMLRVCYGLGNFFLGEVGLKPGDTVAMLFDNSPELVFSYYAFFMSQLVAAPLNSAVRGEALLHCLRVSSADSIIFEPAYLEVVRDILPELKKMGIKMIMWENGFPVAPGAELARGPWQIDENGKLISRRQGISDVVDWVISEKYLLEGTKARDAPQRINRIIKETKLSDNAYVMFTSGTTGLPKAAISVHGRLMMFLAETGPLSFRTPLEHDIVLGVLPLSHMTCFISLATGLARGASFVPLRKFSASKLWKQCVDYDITTFYYVGEVARYLLAQPPGPYDRAHKVRRICGNGMRADIFKRFFDRFGMQEICELYAASDGTSGMVNHYTGGQDGIGSVARRGPLVTAILGGPYLIKVNEVTEEPVKGPDGFCVLAKPGEPGEVIGPWIPGLFEYRNNPKATERKILRDVFRKGDAYWRMGDLVQRDKEYWYFFVDRLGDTFRWKSENVSTFECGNFFAQHPAVNEANVYGVEVPNHTGRAGMALVVFHTEFQNLSEEKERSLMEELGRHAVKKMPRFAVPIFVRLAPAVELTASMKHRKVEYQKEGYTKADYWMPPNKDVYVPFTQEARATIDGGKARL</sequence>
<dbReference type="PANTHER" id="PTHR43107:SF15">
    <property type="entry name" value="FATTY ACID TRANSPORT PROTEIN 3, ISOFORM A"/>
    <property type="match status" value="1"/>
</dbReference>
<dbReference type="Proteomes" id="UP000070544">
    <property type="component" value="Unassembled WGS sequence"/>
</dbReference>
<dbReference type="GO" id="GO:0044539">
    <property type="term" value="P:long-chain fatty acid import into cell"/>
    <property type="evidence" value="ECO:0007669"/>
    <property type="project" value="TreeGrafter"/>
</dbReference>
<evidence type="ECO:0000259" key="5">
    <source>
        <dbReference type="Pfam" id="PF00501"/>
    </source>
</evidence>
<comment type="similarity">
    <text evidence="1">Belongs to the ATP-dependent AMP-binding enzyme family.</text>
</comment>
<dbReference type="InterPro" id="IPR025110">
    <property type="entry name" value="AMP-bd_C"/>
</dbReference>
<evidence type="ECO:0000256" key="2">
    <source>
        <dbReference type="ARBA" id="ARBA00022598"/>
    </source>
</evidence>
<keyword evidence="3" id="KW-0547">Nucleotide-binding</keyword>
<dbReference type="GO" id="GO:0005777">
    <property type="term" value="C:peroxisome"/>
    <property type="evidence" value="ECO:0007669"/>
    <property type="project" value="TreeGrafter"/>
</dbReference>
<dbReference type="SUPFAM" id="SSF56801">
    <property type="entry name" value="Acetyl-CoA synthetase-like"/>
    <property type="match status" value="1"/>
</dbReference>
<dbReference type="STRING" id="1344416.A0A139AP30"/>
<dbReference type="AlphaFoldDB" id="A0A139AP30"/>
<dbReference type="PROSITE" id="PS00455">
    <property type="entry name" value="AMP_BINDING"/>
    <property type="match status" value="1"/>
</dbReference>
<organism evidence="7 8">
    <name type="scientific">Gonapodya prolifera (strain JEL478)</name>
    <name type="common">Monoblepharis prolifera</name>
    <dbReference type="NCBI Taxonomy" id="1344416"/>
    <lineage>
        <taxon>Eukaryota</taxon>
        <taxon>Fungi</taxon>
        <taxon>Fungi incertae sedis</taxon>
        <taxon>Chytridiomycota</taxon>
        <taxon>Chytridiomycota incertae sedis</taxon>
        <taxon>Monoblepharidomycetes</taxon>
        <taxon>Monoblepharidales</taxon>
        <taxon>Gonapodyaceae</taxon>
        <taxon>Gonapodya</taxon>
    </lineage>
</organism>
<proteinExistence type="inferred from homology"/>
<reference evidence="7 8" key="1">
    <citation type="journal article" date="2015" name="Genome Biol. Evol.">
        <title>Phylogenomic analyses indicate that early fungi evolved digesting cell walls of algal ancestors of land plants.</title>
        <authorList>
            <person name="Chang Y."/>
            <person name="Wang S."/>
            <person name="Sekimoto S."/>
            <person name="Aerts A.L."/>
            <person name="Choi C."/>
            <person name="Clum A."/>
            <person name="LaButti K.M."/>
            <person name="Lindquist E.A."/>
            <person name="Yee Ngan C."/>
            <person name="Ohm R.A."/>
            <person name="Salamov A.A."/>
            <person name="Grigoriev I.V."/>
            <person name="Spatafora J.W."/>
            <person name="Berbee M.L."/>
        </authorList>
    </citation>
    <scope>NUCLEOTIDE SEQUENCE [LARGE SCALE GENOMIC DNA]</scope>
    <source>
        <strain evidence="7 8">JEL478</strain>
    </source>
</reference>
<dbReference type="GO" id="GO:0009898">
    <property type="term" value="C:cytoplasmic side of plasma membrane"/>
    <property type="evidence" value="ECO:0007669"/>
    <property type="project" value="TreeGrafter"/>
</dbReference>
<dbReference type="GO" id="GO:0004467">
    <property type="term" value="F:long-chain fatty acid-CoA ligase activity"/>
    <property type="evidence" value="ECO:0007669"/>
    <property type="project" value="TreeGrafter"/>
</dbReference>
<keyword evidence="4" id="KW-0067">ATP-binding</keyword>
<accession>A0A139AP30</accession>
<name>A0A139AP30_GONPJ</name>
<dbReference type="Pfam" id="PF00501">
    <property type="entry name" value="AMP-binding"/>
    <property type="match status" value="1"/>
</dbReference>
<feature type="domain" description="AMP-binding enzyme C-terminal" evidence="6">
    <location>
        <begin position="521"/>
        <end position="601"/>
    </location>
</feature>
<dbReference type="Gene3D" id="3.30.300.30">
    <property type="match status" value="1"/>
</dbReference>
<dbReference type="InterPro" id="IPR000873">
    <property type="entry name" value="AMP-dep_synth/lig_dom"/>
</dbReference>
<protein>
    <submittedName>
        <fullName evidence="7">Acetyl-CoA synthetase-like protein</fullName>
    </submittedName>
</protein>